<comment type="caution">
    <text evidence="1">The sequence shown here is derived from an EMBL/GenBank/DDBJ whole genome shotgun (WGS) entry which is preliminary data.</text>
</comment>
<organism evidence="1 2">
    <name type="scientific">Acinetobacter guillouiae</name>
    <name type="common">Acinetobacter genomosp. 11</name>
    <dbReference type="NCBI Taxonomy" id="106649"/>
    <lineage>
        <taxon>Bacteria</taxon>
        <taxon>Pseudomonadati</taxon>
        <taxon>Pseudomonadota</taxon>
        <taxon>Gammaproteobacteria</taxon>
        <taxon>Moraxellales</taxon>
        <taxon>Moraxellaceae</taxon>
        <taxon>Acinetobacter</taxon>
    </lineage>
</organism>
<gene>
    <name evidence="1" type="ORF">KW868_13770</name>
</gene>
<dbReference type="AlphaFoldDB" id="A0A8X8GG60"/>
<evidence type="ECO:0000313" key="1">
    <source>
        <dbReference type="EMBL" id="MCF0265517.1"/>
    </source>
</evidence>
<protein>
    <recommendedName>
        <fullName evidence="3">DNA-binding protein</fullName>
    </recommendedName>
</protein>
<proteinExistence type="predicted"/>
<evidence type="ECO:0008006" key="3">
    <source>
        <dbReference type="Google" id="ProtNLM"/>
    </source>
</evidence>
<dbReference type="RefSeq" id="WP_004822116.1">
    <property type="nucleotide sequence ID" value="NZ_JAHWXT010000004.1"/>
</dbReference>
<reference evidence="1" key="1">
    <citation type="submission" date="2021-07" db="EMBL/GenBank/DDBJ databases">
        <authorList>
            <person name="Fernandez M."/>
            <person name="Pereira P."/>
            <person name="Torres Tejerizo G.A."/>
            <person name="Gonzalez P."/>
            <person name="Agostini E."/>
        </authorList>
    </citation>
    <scope>NUCLEOTIDE SEQUENCE</scope>
    <source>
        <strain evidence="1">SFC 500-1A</strain>
    </source>
</reference>
<sequence length="74" mass="8511">MNELYIYTPELLERYDISKGTLKNWRENRNFPAPLIKAHGKSSSRYGIKAVASWEESNGLLESLDIQPLISNRS</sequence>
<evidence type="ECO:0000313" key="2">
    <source>
        <dbReference type="Proteomes" id="UP000887320"/>
    </source>
</evidence>
<name>A0A8X8GG60_ACIGI</name>
<accession>A0A8X8GG60</accession>
<dbReference type="Proteomes" id="UP000887320">
    <property type="component" value="Unassembled WGS sequence"/>
</dbReference>
<dbReference type="EMBL" id="JAHWXT010000004">
    <property type="protein sequence ID" value="MCF0265517.1"/>
    <property type="molecule type" value="Genomic_DNA"/>
</dbReference>